<dbReference type="Pfam" id="PF12796">
    <property type="entry name" value="Ank_2"/>
    <property type="match status" value="1"/>
</dbReference>
<dbReference type="SUPFAM" id="SSF48403">
    <property type="entry name" value="Ankyrin repeat"/>
    <property type="match status" value="1"/>
</dbReference>
<keyword evidence="2 3" id="KW-0040">ANK repeat</keyword>
<dbReference type="PROSITE" id="PS50297">
    <property type="entry name" value="ANK_REP_REGION"/>
    <property type="match status" value="2"/>
</dbReference>
<keyword evidence="1" id="KW-0677">Repeat</keyword>
<evidence type="ECO:0000256" key="2">
    <source>
        <dbReference type="ARBA" id="ARBA00023043"/>
    </source>
</evidence>
<dbReference type="Gene3D" id="1.25.40.20">
    <property type="entry name" value="Ankyrin repeat-containing domain"/>
    <property type="match status" value="1"/>
</dbReference>
<accession>A0A1H0SNZ5</accession>
<dbReference type="Proteomes" id="UP000199159">
    <property type="component" value="Unassembled WGS sequence"/>
</dbReference>
<reference evidence="5" key="1">
    <citation type="submission" date="2016-10" db="EMBL/GenBank/DDBJ databases">
        <authorList>
            <person name="Varghese N."/>
            <person name="Submissions S."/>
        </authorList>
    </citation>
    <scope>NUCLEOTIDE SEQUENCE [LARGE SCALE GENOMIC DNA]</scope>
    <source>
        <strain evidence="5">IBRC-M10078</strain>
    </source>
</reference>
<evidence type="ECO:0000256" key="1">
    <source>
        <dbReference type="ARBA" id="ARBA00022737"/>
    </source>
</evidence>
<protein>
    <submittedName>
        <fullName evidence="4">Ankyrin repeat-containing protein</fullName>
    </submittedName>
</protein>
<dbReference type="EMBL" id="FNJU01000003">
    <property type="protein sequence ID" value="SDP43484.1"/>
    <property type="molecule type" value="Genomic_DNA"/>
</dbReference>
<evidence type="ECO:0000256" key="3">
    <source>
        <dbReference type="PROSITE-ProRule" id="PRU00023"/>
    </source>
</evidence>
<dbReference type="STRING" id="930152.SAMN05216565_10345"/>
<evidence type="ECO:0000313" key="4">
    <source>
        <dbReference type="EMBL" id="SDP43484.1"/>
    </source>
</evidence>
<feature type="repeat" description="ANK" evidence="3">
    <location>
        <begin position="66"/>
        <end position="98"/>
    </location>
</feature>
<sequence length="154" mass="17001">MSNLLVSAINGEWDVVKSLVDVVDDINSVDDEEGRTALMYAVIDEENDAVKLLLDKGANVNLQDDFGNTALHFASQNHLLDIARLLLNYKADANIQDNNGNTSLSNAVFYSGGRGEMIQLLLEFGGDKYLENNYGVSPIKLAETFANYDISKYF</sequence>
<dbReference type="RefSeq" id="WP_090851510.1">
    <property type="nucleotide sequence ID" value="NZ_FNJU01000003.1"/>
</dbReference>
<keyword evidence="5" id="KW-1185">Reference proteome</keyword>
<dbReference type="PROSITE" id="PS50088">
    <property type="entry name" value="ANK_REPEAT"/>
    <property type="match status" value="2"/>
</dbReference>
<dbReference type="PANTHER" id="PTHR24171:SF9">
    <property type="entry name" value="ANKYRIN REPEAT DOMAIN-CONTAINING PROTEIN 39"/>
    <property type="match status" value="1"/>
</dbReference>
<feature type="repeat" description="ANK" evidence="3">
    <location>
        <begin position="33"/>
        <end position="65"/>
    </location>
</feature>
<evidence type="ECO:0000313" key="5">
    <source>
        <dbReference type="Proteomes" id="UP000199159"/>
    </source>
</evidence>
<gene>
    <name evidence="4" type="ORF">SAMN05216565_10345</name>
</gene>
<dbReference type="InterPro" id="IPR002110">
    <property type="entry name" value="Ankyrin_rpt"/>
</dbReference>
<dbReference type="AlphaFoldDB" id="A0A1H0SNZ5"/>
<dbReference type="InterPro" id="IPR036770">
    <property type="entry name" value="Ankyrin_rpt-contain_sf"/>
</dbReference>
<dbReference type="OrthoDB" id="9812708at2"/>
<name>A0A1H0SNZ5_9BACI</name>
<dbReference type="SMART" id="SM00248">
    <property type="entry name" value="ANK"/>
    <property type="match status" value="3"/>
</dbReference>
<dbReference type="PANTHER" id="PTHR24171">
    <property type="entry name" value="ANKYRIN REPEAT DOMAIN-CONTAINING PROTEIN 39-RELATED"/>
    <property type="match status" value="1"/>
</dbReference>
<organism evidence="4 5">
    <name type="scientific">Litchfieldia salsa</name>
    <dbReference type="NCBI Taxonomy" id="930152"/>
    <lineage>
        <taxon>Bacteria</taxon>
        <taxon>Bacillati</taxon>
        <taxon>Bacillota</taxon>
        <taxon>Bacilli</taxon>
        <taxon>Bacillales</taxon>
        <taxon>Bacillaceae</taxon>
        <taxon>Litchfieldia</taxon>
    </lineage>
</organism>
<proteinExistence type="predicted"/>